<evidence type="ECO:0000256" key="3">
    <source>
        <dbReference type="ARBA" id="ARBA00022475"/>
    </source>
</evidence>
<keyword evidence="5 9" id="KW-0812">Transmembrane</keyword>
<dbReference type="PANTHER" id="PTHR30574">
    <property type="entry name" value="INNER MEMBRANE PROTEIN YEDE"/>
    <property type="match status" value="1"/>
</dbReference>
<dbReference type="EMBL" id="WTPX01000054">
    <property type="protein sequence ID" value="NNJ25921.1"/>
    <property type="molecule type" value="Genomic_DNA"/>
</dbReference>
<evidence type="ECO:0000256" key="6">
    <source>
        <dbReference type="ARBA" id="ARBA00022989"/>
    </source>
</evidence>
<protein>
    <recommendedName>
        <fullName evidence="12">Sulphur transport domain-containing protein</fullName>
    </recommendedName>
</protein>
<keyword evidence="4" id="KW-0997">Cell inner membrane</keyword>
<feature type="transmembrane region" description="Helical" evidence="9">
    <location>
        <begin position="156"/>
        <end position="174"/>
    </location>
</feature>
<evidence type="ECO:0000313" key="10">
    <source>
        <dbReference type="EMBL" id="NNJ25921.1"/>
    </source>
</evidence>
<dbReference type="PANTHER" id="PTHR30574:SF1">
    <property type="entry name" value="SULPHUR TRANSPORT DOMAIN-CONTAINING PROTEIN"/>
    <property type="match status" value="1"/>
</dbReference>
<evidence type="ECO:0000256" key="4">
    <source>
        <dbReference type="ARBA" id="ARBA00022519"/>
    </source>
</evidence>
<dbReference type="Proteomes" id="UP000609651">
    <property type="component" value="Unassembled WGS sequence"/>
</dbReference>
<evidence type="ECO:0000256" key="1">
    <source>
        <dbReference type="ARBA" id="ARBA00004429"/>
    </source>
</evidence>
<evidence type="ECO:0000256" key="8">
    <source>
        <dbReference type="ARBA" id="ARBA00035655"/>
    </source>
</evidence>
<keyword evidence="11" id="KW-1185">Reference proteome</keyword>
<keyword evidence="7 9" id="KW-0472">Membrane</keyword>
<feature type="transmembrane region" description="Helical" evidence="9">
    <location>
        <begin position="116"/>
        <end position="136"/>
    </location>
</feature>
<evidence type="ECO:0000256" key="7">
    <source>
        <dbReference type="ARBA" id="ARBA00023136"/>
    </source>
</evidence>
<evidence type="ECO:0000256" key="9">
    <source>
        <dbReference type="SAM" id="Phobius"/>
    </source>
</evidence>
<sequence length="182" mass="19061">MNNPLTKTAWSPYAVGAAIGVLSWFAFATADHPLGITSAFENTAALAGQAVAPSLEETHPYYVDKAKEGESPKIGWEWMLVVGVFVGALLSSLSSGDRTNLKVPPLWRSRFGEGTAKRFVVAFLGGAVMMFGARLAQGCTSGHGISGTLQLAASSWLFVAAMFAAAVATAFLLYGKEGANNV</sequence>
<dbReference type="RefSeq" id="WP_171186418.1">
    <property type="nucleotide sequence ID" value="NZ_WTPX01000054.1"/>
</dbReference>
<feature type="transmembrane region" description="Helical" evidence="9">
    <location>
        <begin position="12"/>
        <end position="30"/>
    </location>
</feature>
<name>A0ABX1VGK5_9PLAN</name>
<evidence type="ECO:0008006" key="12">
    <source>
        <dbReference type="Google" id="ProtNLM"/>
    </source>
</evidence>
<evidence type="ECO:0000256" key="2">
    <source>
        <dbReference type="ARBA" id="ARBA00022448"/>
    </source>
</evidence>
<feature type="transmembrane region" description="Helical" evidence="9">
    <location>
        <begin position="78"/>
        <end position="95"/>
    </location>
</feature>
<comment type="subcellular location">
    <subcellularLocation>
        <location evidence="1">Cell inner membrane</location>
        <topology evidence="1">Multi-pass membrane protein</topology>
    </subcellularLocation>
</comment>
<reference evidence="10 11" key="1">
    <citation type="journal article" date="2020" name="Syst. Appl. Microbiol.">
        <title>Alienimonas chondri sp. nov., a novel planctomycete isolated from the biofilm of the red alga Chondrus crispus.</title>
        <authorList>
            <person name="Vitorino I."/>
            <person name="Albuquerque L."/>
            <person name="Wiegand S."/>
            <person name="Kallscheuer N."/>
            <person name="da Costa M.S."/>
            <person name="Lobo-da-Cunha A."/>
            <person name="Jogler C."/>
            <person name="Lage O.M."/>
        </authorList>
    </citation>
    <scope>NUCLEOTIDE SEQUENCE [LARGE SCALE GENOMIC DNA]</scope>
    <source>
        <strain evidence="10 11">LzC2</strain>
    </source>
</reference>
<accession>A0ABX1VGK5</accession>
<evidence type="ECO:0000256" key="5">
    <source>
        <dbReference type="ARBA" id="ARBA00022692"/>
    </source>
</evidence>
<comment type="caution">
    <text evidence="10">The sequence shown here is derived from an EMBL/GenBank/DDBJ whole genome shotgun (WGS) entry which is preliminary data.</text>
</comment>
<comment type="similarity">
    <text evidence="8">Belongs to the TsuA/YedE (TC 9.B.102) family.</text>
</comment>
<keyword evidence="2" id="KW-0813">Transport</keyword>
<dbReference type="InterPro" id="IPR007272">
    <property type="entry name" value="Sulf_transp_TsuA/YedE"/>
</dbReference>
<evidence type="ECO:0000313" key="11">
    <source>
        <dbReference type="Proteomes" id="UP000609651"/>
    </source>
</evidence>
<organism evidence="10 11">
    <name type="scientific">Alienimonas chondri</name>
    <dbReference type="NCBI Taxonomy" id="2681879"/>
    <lineage>
        <taxon>Bacteria</taxon>
        <taxon>Pseudomonadati</taxon>
        <taxon>Planctomycetota</taxon>
        <taxon>Planctomycetia</taxon>
        <taxon>Planctomycetales</taxon>
        <taxon>Planctomycetaceae</taxon>
        <taxon>Alienimonas</taxon>
    </lineage>
</organism>
<keyword evidence="6 9" id="KW-1133">Transmembrane helix</keyword>
<dbReference type="Pfam" id="PF04143">
    <property type="entry name" value="Sulf_transp"/>
    <property type="match status" value="1"/>
</dbReference>
<keyword evidence="3" id="KW-1003">Cell membrane</keyword>
<gene>
    <name evidence="10" type="ORF">LzC2_19980</name>
</gene>
<proteinExistence type="inferred from homology"/>